<protein>
    <submittedName>
        <fullName evidence="2">Uncharacterized protein</fullName>
    </submittedName>
</protein>
<accession>A0AB39VNH6</accession>
<name>A0AB39VNH6_9GAMM</name>
<dbReference type="AlphaFoldDB" id="A0AB39VNH6"/>
<keyword evidence="1" id="KW-0472">Membrane</keyword>
<organism evidence="2">
    <name type="scientific">Rouxiella sp. WC2420</name>
    <dbReference type="NCBI Taxonomy" id="3234145"/>
    <lineage>
        <taxon>Bacteria</taxon>
        <taxon>Pseudomonadati</taxon>
        <taxon>Pseudomonadota</taxon>
        <taxon>Gammaproteobacteria</taxon>
        <taxon>Enterobacterales</taxon>
        <taxon>Yersiniaceae</taxon>
        <taxon>Rouxiella</taxon>
    </lineage>
</organism>
<feature type="transmembrane region" description="Helical" evidence="1">
    <location>
        <begin position="174"/>
        <end position="194"/>
    </location>
</feature>
<feature type="transmembrane region" description="Helical" evidence="1">
    <location>
        <begin position="132"/>
        <end position="154"/>
    </location>
</feature>
<keyword evidence="1" id="KW-1133">Transmembrane helix</keyword>
<gene>
    <name evidence="2" type="ORF">AB3G37_16200</name>
</gene>
<reference evidence="2" key="1">
    <citation type="submission" date="2024-07" db="EMBL/GenBank/DDBJ databases">
        <authorList>
            <person name="Biller S.J."/>
        </authorList>
    </citation>
    <scope>NUCLEOTIDE SEQUENCE</scope>
    <source>
        <strain evidence="2">WC2420</strain>
    </source>
</reference>
<evidence type="ECO:0000313" key="2">
    <source>
        <dbReference type="EMBL" id="XDU71093.1"/>
    </source>
</evidence>
<dbReference type="EMBL" id="CP165628">
    <property type="protein sequence ID" value="XDU71093.1"/>
    <property type="molecule type" value="Genomic_DNA"/>
</dbReference>
<dbReference type="RefSeq" id="WP_369788470.1">
    <property type="nucleotide sequence ID" value="NZ_CP165628.1"/>
</dbReference>
<evidence type="ECO:0000256" key="1">
    <source>
        <dbReference type="SAM" id="Phobius"/>
    </source>
</evidence>
<sequence length="209" mass="24123">MEEILSPLVKYIIPFITTLIAVVALFKGWVFPSDRLFDKQKKLSKFSYELYKISGEEHLKELSVEYGYAAITKELFLTKEQRIALIKSKDPTRDIDLFRKCSSLLTIRPSPLSFEWKAPRHKFKLYRGLVELVRVTLYFGGAYLATLPLTFNVLLPERAYAKFLTLSLLNKWLLVLYIVSVGAGVALTSLHGLSKLTFARELRKRHLTY</sequence>
<feature type="transmembrane region" description="Helical" evidence="1">
    <location>
        <begin position="12"/>
        <end position="32"/>
    </location>
</feature>
<proteinExistence type="predicted"/>
<keyword evidence="1" id="KW-0812">Transmembrane</keyword>